<dbReference type="PANTHER" id="PTHR31662">
    <property type="entry name" value="BNAANNG10740D PROTEIN-RELATED"/>
    <property type="match status" value="1"/>
</dbReference>
<evidence type="ECO:0000256" key="1">
    <source>
        <dbReference type="ARBA" id="ARBA00010820"/>
    </source>
</evidence>
<evidence type="ECO:0000259" key="3">
    <source>
        <dbReference type="Pfam" id="PF04504"/>
    </source>
</evidence>
<accession>A0A5N6Q3K9</accession>
<dbReference type="Proteomes" id="UP000326396">
    <property type="component" value="Linkage Group LG1"/>
</dbReference>
<dbReference type="InterPro" id="IPR007592">
    <property type="entry name" value="GEBP"/>
</dbReference>
<evidence type="ECO:0000313" key="4">
    <source>
        <dbReference type="EMBL" id="KAD7479043.1"/>
    </source>
</evidence>
<evidence type="ECO:0000313" key="5">
    <source>
        <dbReference type="Proteomes" id="UP000326396"/>
    </source>
</evidence>
<dbReference type="GO" id="GO:0005634">
    <property type="term" value="C:nucleus"/>
    <property type="evidence" value="ECO:0007669"/>
    <property type="project" value="TreeGrafter"/>
</dbReference>
<feature type="compositionally biased region" description="Pro residues" evidence="2">
    <location>
        <begin position="1"/>
        <end position="11"/>
    </location>
</feature>
<reference evidence="4 5" key="1">
    <citation type="submission" date="2019-05" db="EMBL/GenBank/DDBJ databases">
        <title>Mikania micrantha, genome provides insights into the molecular mechanism of rapid growth.</title>
        <authorList>
            <person name="Liu B."/>
        </authorList>
    </citation>
    <scope>NUCLEOTIDE SEQUENCE [LARGE SCALE GENOMIC DNA]</scope>
    <source>
        <strain evidence="4">NLD-2019</strain>
        <tissue evidence="4">Leaf</tissue>
    </source>
</reference>
<protein>
    <recommendedName>
        <fullName evidence="3">Glabrous enhancer-binding protein-like DBD domain-containing protein</fullName>
    </recommendedName>
</protein>
<dbReference type="Pfam" id="PF04504">
    <property type="entry name" value="GeBP-like_DBD"/>
    <property type="match status" value="1"/>
</dbReference>
<organism evidence="4 5">
    <name type="scientific">Mikania micrantha</name>
    <name type="common">bitter vine</name>
    <dbReference type="NCBI Taxonomy" id="192012"/>
    <lineage>
        <taxon>Eukaryota</taxon>
        <taxon>Viridiplantae</taxon>
        <taxon>Streptophyta</taxon>
        <taxon>Embryophyta</taxon>
        <taxon>Tracheophyta</taxon>
        <taxon>Spermatophyta</taxon>
        <taxon>Magnoliopsida</taxon>
        <taxon>eudicotyledons</taxon>
        <taxon>Gunneridae</taxon>
        <taxon>Pentapetalae</taxon>
        <taxon>asterids</taxon>
        <taxon>campanulids</taxon>
        <taxon>Asterales</taxon>
        <taxon>Asteraceae</taxon>
        <taxon>Asteroideae</taxon>
        <taxon>Heliantheae alliance</taxon>
        <taxon>Eupatorieae</taxon>
        <taxon>Mikania</taxon>
    </lineage>
</organism>
<proteinExistence type="inferred from homology"/>
<dbReference type="InterPro" id="IPR053932">
    <property type="entry name" value="GeBP-like_DBD"/>
</dbReference>
<feature type="region of interest" description="Disordered" evidence="2">
    <location>
        <begin position="1"/>
        <end position="29"/>
    </location>
</feature>
<name>A0A5N6Q3K9_9ASTR</name>
<feature type="domain" description="Glabrous enhancer-binding protein-like DBD" evidence="3">
    <location>
        <begin position="72"/>
        <end position="167"/>
    </location>
</feature>
<dbReference type="EMBL" id="SZYD01000001">
    <property type="protein sequence ID" value="KAD7479043.1"/>
    <property type="molecule type" value="Genomic_DNA"/>
</dbReference>
<dbReference type="GO" id="GO:0006355">
    <property type="term" value="P:regulation of DNA-templated transcription"/>
    <property type="evidence" value="ECO:0007669"/>
    <property type="project" value="InterPro"/>
</dbReference>
<keyword evidence="5" id="KW-1185">Reference proteome</keyword>
<feature type="compositionally biased region" description="Polar residues" evidence="2">
    <location>
        <begin position="12"/>
        <end position="28"/>
    </location>
</feature>
<sequence length="339" mass="37708">MDFTPTPPSNPSVPIQANPISSIPSSTKLPIKRKTPNSTLILQPTVPFAGDDDDATAGAGHHIIAKQTPFKFHRIWTELDEIRLLQGLVDCSSQGLLFPRDLGLFYAQFSDGMSMSQPYSKSQLSEKLRRLRKKFRVISSRISKGLDIAMLSPQDRALYDLSKQLWDPERPCLSFGGSSLNCKPIDDSNRKSNLPSSSTAVLALPSVIKKTNNRDNGNRINMFDSAGGGGFKDEFNVNDAGDVKVNDGANVKLVSSEVREKNLGDDLSSAIVHFATNTLADVVDRSLKEMKMVIDRQRYMNLEKDVSFEKRWRDQHVAEFDVLAKRLKLILEHSSMVGK</sequence>
<dbReference type="PANTHER" id="PTHR31662:SF8">
    <property type="entry name" value="EXPRESSED PROTEIN"/>
    <property type="match status" value="1"/>
</dbReference>
<dbReference type="OrthoDB" id="1885109at2759"/>
<gene>
    <name evidence="4" type="ORF">E3N88_02179</name>
</gene>
<evidence type="ECO:0000256" key="2">
    <source>
        <dbReference type="SAM" id="MobiDB-lite"/>
    </source>
</evidence>
<comment type="similarity">
    <text evidence="1">Belongs to the GeBP family.</text>
</comment>
<comment type="caution">
    <text evidence="4">The sequence shown here is derived from an EMBL/GenBank/DDBJ whole genome shotgun (WGS) entry which is preliminary data.</text>
</comment>
<dbReference type="AlphaFoldDB" id="A0A5N6Q3K9"/>